<dbReference type="AlphaFoldDB" id="A0A2P2QP55"/>
<protein>
    <submittedName>
        <fullName evidence="1">Uncharacterized protein</fullName>
    </submittedName>
</protein>
<accession>A0A2P2QP55</accession>
<organism evidence="1">
    <name type="scientific">Rhizophora mucronata</name>
    <name type="common">Asiatic mangrove</name>
    <dbReference type="NCBI Taxonomy" id="61149"/>
    <lineage>
        <taxon>Eukaryota</taxon>
        <taxon>Viridiplantae</taxon>
        <taxon>Streptophyta</taxon>
        <taxon>Embryophyta</taxon>
        <taxon>Tracheophyta</taxon>
        <taxon>Spermatophyta</taxon>
        <taxon>Magnoliopsida</taxon>
        <taxon>eudicotyledons</taxon>
        <taxon>Gunneridae</taxon>
        <taxon>Pentapetalae</taxon>
        <taxon>rosids</taxon>
        <taxon>fabids</taxon>
        <taxon>Malpighiales</taxon>
        <taxon>Rhizophoraceae</taxon>
        <taxon>Rhizophora</taxon>
    </lineage>
</organism>
<name>A0A2P2QP55_RHIMU</name>
<proteinExistence type="predicted"/>
<sequence length="43" mass="4894">MISYFSNFLLNNSFPASTAESFNFQPQIRILNQSGINNRGKLL</sequence>
<dbReference type="EMBL" id="GGEC01088322">
    <property type="protein sequence ID" value="MBX68806.1"/>
    <property type="molecule type" value="Transcribed_RNA"/>
</dbReference>
<reference evidence="1" key="1">
    <citation type="submission" date="2018-02" db="EMBL/GenBank/DDBJ databases">
        <title>Rhizophora mucronata_Transcriptome.</title>
        <authorList>
            <person name="Meera S.P."/>
            <person name="Sreeshan A."/>
            <person name="Augustine A."/>
        </authorList>
    </citation>
    <scope>NUCLEOTIDE SEQUENCE</scope>
    <source>
        <tissue evidence="1">Leaf</tissue>
    </source>
</reference>
<evidence type="ECO:0000313" key="1">
    <source>
        <dbReference type="EMBL" id="MBX68806.1"/>
    </source>
</evidence>